<gene>
    <name evidence="7" type="ORF">PENARI_c019G01407</name>
</gene>
<name>A0A1F5LA24_PENAI</name>
<dbReference type="GeneID" id="34579445"/>
<dbReference type="GO" id="GO:0005886">
    <property type="term" value="C:plasma membrane"/>
    <property type="evidence" value="ECO:0007669"/>
    <property type="project" value="TreeGrafter"/>
</dbReference>
<evidence type="ECO:0000256" key="3">
    <source>
        <dbReference type="ARBA" id="ARBA00022989"/>
    </source>
</evidence>
<dbReference type="GO" id="GO:0015355">
    <property type="term" value="F:secondary active monocarboxylate transmembrane transporter activity"/>
    <property type="evidence" value="ECO:0007669"/>
    <property type="project" value="TreeGrafter"/>
</dbReference>
<keyword evidence="3 5" id="KW-1133">Transmembrane helix</keyword>
<dbReference type="OrthoDB" id="5296287at2759"/>
<feature type="transmembrane region" description="Helical" evidence="5">
    <location>
        <begin position="181"/>
        <end position="200"/>
    </location>
</feature>
<accession>A0A1F5LA24</accession>
<dbReference type="InterPro" id="IPR036259">
    <property type="entry name" value="MFS_trans_sf"/>
</dbReference>
<dbReference type="Pfam" id="PF07690">
    <property type="entry name" value="MFS_1"/>
    <property type="match status" value="1"/>
</dbReference>
<dbReference type="PROSITE" id="PS50850">
    <property type="entry name" value="MFS"/>
    <property type="match status" value="1"/>
</dbReference>
<dbReference type="AlphaFoldDB" id="A0A1F5LA24"/>
<evidence type="ECO:0000256" key="1">
    <source>
        <dbReference type="ARBA" id="ARBA00004141"/>
    </source>
</evidence>
<comment type="subcellular location">
    <subcellularLocation>
        <location evidence="1">Membrane</location>
        <topology evidence="1">Multi-pass membrane protein</topology>
    </subcellularLocation>
</comment>
<evidence type="ECO:0000256" key="4">
    <source>
        <dbReference type="ARBA" id="ARBA00023136"/>
    </source>
</evidence>
<dbReference type="InterPro" id="IPR020846">
    <property type="entry name" value="MFS_dom"/>
</dbReference>
<evidence type="ECO:0000256" key="5">
    <source>
        <dbReference type="SAM" id="Phobius"/>
    </source>
</evidence>
<feature type="transmembrane region" description="Helical" evidence="5">
    <location>
        <begin position="141"/>
        <end position="160"/>
    </location>
</feature>
<dbReference type="Proteomes" id="UP000177622">
    <property type="component" value="Unassembled WGS sequence"/>
</dbReference>
<feature type="transmembrane region" description="Helical" evidence="5">
    <location>
        <begin position="239"/>
        <end position="258"/>
    </location>
</feature>
<keyword evidence="8" id="KW-1185">Reference proteome</keyword>
<dbReference type="PANTHER" id="PTHR23508:SF10">
    <property type="entry name" value="CARBOXYLIC ACID TRANSPORTER PROTEIN HOMOLOG"/>
    <property type="match status" value="1"/>
</dbReference>
<dbReference type="PANTHER" id="PTHR23508">
    <property type="entry name" value="CARBOXYLIC ACID TRANSPORTER PROTEIN HOMOLOG"/>
    <property type="match status" value="1"/>
</dbReference>
<feature type="transmembrane region" description="Helical" evidence="5">
    <location>
        <begin position="39"/>
        <end position="60"/>
    </location>
</feature>
<evidence type="ECO:0000313" key="8">
    <source>
        <dbReference type="Proteomes" id="UP000177622"/>
    </source>
</evidence>
<feature type="transmembrane region" description="Helical" evidence="5">
    <location>
        <begin position="86"/>
        <end position="107"/>
    </location>
</feature>
<organism evidence="7 8">
    <name type="scientific">Penicillium arizonense</name>
    <dbReference type="NCBI Taxonomy" id="1835702"/>
    <lineage>
        <taxon>Eukaryota</taxon>
        <taxon>Fungi</taxon>
        <taxon>Dikarya</taxon>
        <taxon>Ascomycota</taxon>
        <taxon>Pezizomycotina</taxon>
        <taxon>Eurotiomycetes</taxon>
        <taxon>Eurotiomycetidae</taxon>
        <taxon>Eurotiales</taxon>
        <taxon>Aspergillaceae</taxon>
        <taxon>Penicillium</taxon>
    </lineage>
</organism>
<protein>
    <recommendedName>
        <fullName evidence="6">Major facilitator superfamily (MFS) profile domain-containing protein</fullName>
    </recommendedName>
</protein>
<reference evidence="7 8" key="1">
    <citation type="journal article" date="2016" name="Sci. Rep.">
        <title>Penicillium arizonense, a new, genome sequenced fungal species, reveals a high chemical diversity in secreted metabolites.</title>
        <authorList>
            <person name="Grijseels S."/>
            <person name="Nielsen J.C."/>
            <person name="Randelovic M."/>
            <person name="Nielsen J."/>
            <person name="Nielsen K.F."/>
            <person name="Workman M."/>
            <person name="Frisvad J.C."/>
        </authorList>
    </citation>
    <scope>NUCLEOTIDE SEQUENCE [LARGE SCALE GENOMIC DNA]</scope>
    <source>
        <strain evidence="7 8">CBS 141311</strain>
    </source>
</reference>
<evidence type="ECO:0000313" key="7">
    <source>
        <dbReference type="EMBL" id="OGE49799.1"/>
    </source>
</evidence>
<dbReference type="GO" id="GO:0035879">
    <property type="term" value="P:plasma membrane lactate transport"/>
    <property type="evidence" value="ECO:0007669"/>
    <property type="project" value="TreeGrafter"/>
</dbReference>
<dbReference type="InterPro" id="IPR011701">
    <property type="entry name" value="MFS"/>
</dbReference>
<dbReference type="Gene3D" id="1.20.1250.20">
    <property type="entry name" value="MFS general substrate transporter like domains"/>
    <property type="match status" value="1"/>
</dbReference>
<evidence type="ECO:0000256" key="2">
    <source>
        <dbReference type="ARBA" id="ARBA00022692"/>
    </source>
</evidence>
<sequence length="316" mass="34035">MGVIQNLKLWKNNVTHIDAHGNEVTEEVPRVMPPPPWKVIALLDLKAWLYFCLGLAAWTADGYDFNAVNLVATDLATVYGTDLSSITLSITLTLLFRSVGAVLFGIISDCFGRKWPLSADLWILAGLQVATAYVTEFSSFIAIRAIFGVAMGGIWGLSAAMSMENMPVEARGLFSGLLQQGYALGYLIAAVVNITAVRYTSEGYKAIFHVGAGFTGLISTVAASNWIRDTPSGPKPNYSQVMTITMSIVFTACAIIMACGQERLGSRFEVVTRAGAAPKINPEDKTHSVENGECETGLDDAGSHKEAPRAVYIEQV</sequence>
<feature type="domain" description="Major facilitator superfamily (MFS) profile" evidence="6">
    <location>
        <begin position="50"/>
        <end position="316"/>
    </location>
</feature>
<proteinExistence type="predicted"/>
<comment type="caution">
    <text evidence="7">The sequence shown here is derived from an EMBL/GenBank/DDBJ whole genome shotgun (WGS) entry which is preliminary data.</text>
</comment>
<dbReference type="RefSeq" id="XP_022485250.1">
    <property type="nucleotide sequence ID" value="XM_022634711.1"/>
</dbReference>
<feature type="transmembrane region" description="Helical" evidence="5">
    <location>
        <begin position="206"/>
        <end position="227"/>
    </location>
</feature>
<evidence type="ECO:0000259" key="6">
    <source>
        <dbReference type="PROSITE" id="PS50850"/>
    </source>
</evidence>
<keyword evidence="2 5" id="KW-0812">Transmembrane</keyword>
<keyword evidence="4 5" id="KW-0472">Membrane</keyword>
<dbReference type="EMBL" id="LXJU01000019">
    <property type="protein sequence ID" value="OGE49799.1"/>
    <property type="molecule type" value="Genomic_DNA"/>
</dbReference>
<dbReference type="SUPFAM" id="SSF103473">
    <property type="entry name" value="MFS general substrate transporter"/>
    <property type="match status" value="1"/>
</dbReference>